<keyword evidence="2" id="KW-0813">Transport</keyword>
<dbReference type="InterPro" id="IPR052076">
    <property type="entry name" value="TRP_cation_channel"/>
</dbReference>
<organism evidence="12 13">
    <name type="scientific">Ancylostoma caninum</name>
    <name type="common">Dog hookworm</name>
    <dbReference type="NCBI Taxonomy" id="29170"/>
    <lineage>
        <taxon>Eukaryota</taxon>
        <taxon>Metazoa</taxon>
        <taxon>Ecdysozoa</taxon>
        <taxon>Nematoda</taxon>
        <taxon>Chromadorea</taxon>
        <taxon>Rhabditida</taxon>
        <taxon>Rhabditina</taxon>
        <taxon>Rhabditomorpha</taxon>
        <taxon>Strongyloidea</taxon>
        <taxon>Ancylostomatidae</taxon>
        <taxon>Ancylostomatinae</taxon>
        <taxon>Ancylostoma</taxon>
    </lineage>
</organism>
<dbReference type="GO" id="GO:0005216">
    <property type="term" value="F:monoatomic ion channel activity"/>
    <property type="evidence" value="ECO:0007669"/>
    <property type="project" value="InterPro"/>
</dbReference>
<evidence type="ECO:0000259" key="11">
    <source>
        <dbReference type="Pfam" id="PF00520"/>
    </source>
</evidence>
<comment type="caution">
    <text evidence="12">The sequence shown here is derived from an EMBL/GenBank/DDBJ whole genome shotgun (WGS) entry which is preliminary data.</text>
</comment>
<comment type="subcellular location">
    <subcellularLocation>
        <location evidence="1">Membrane</location>
        <topology evidence="1">Multi-pass membrane protein</topology>
    </subcellularLocation>
</comment>
<sequence length="332" mass="38507">LVTVKWAVISLGIVQLIKELFQFITRRIRYITFDNAIECFVYSSAIVIVVDLSPCSHQTGLRMNWQWSLAAICAFASWMNLLLLIRKLPKFGIYVVMFFDVLKTFSRFFLIFVLFIVAFSVAFHAILQNRPEFSSVPSSVLKTAVMMIGEFEFTAIFHGDDNSHLERLFGPTIAYPLFLFFCVIMTILLMNLLVGLAVDDIKSVQEKAELKRLSMQVDLVLQVEASMPSYIRKLTHRSEYVILPNEKSFWKRLCSRFGFDSSSEKEVDSENKGEQEFISEFREELCSQNAQLRMLQTNVDNMYERQVRTEAMIREVLKKLEIKFEEIDAKGK</sequence>
<evidence type="ECO:0000256" key="1">
    <source>
        <dbReference type="ARBA" id="ARBA00004141"/>
    </source>
</evidence>
<gene>
    <name evidence="12" type="ORF">ANCCAN_24569</name>
</gene>
<evidence type="ECO:0000256" key="4">
    <source>
        <dbReference type="ARBA" id="ARBA00022737"/>
    </source>
</evidence>
<dbReference type="AlphaFoldDB" id="A0A368FF74"/>
<evidence type="ECO:0000256" key="10">
    <source>
        <dbReference type="SAM" id="Phobius"/>
    </source>
</evidence>
<feature type="transmembrane region" description="Helical" evidence="10">
    <location>
        <begin position="105"/>
        <end position="127"/>
    </location>
</feature>
<dbReference type="Gene3D" id="1.10.287.70">
    <property type="match status" value="1"/>
</dbReference>
<dbReference type="PANTHER" id="PTHR47143">
    <property type="entry name" value="TRANSIENT RECEPTOR POTENTIAL CATION CHANNEL PROTEIN PAINLESS"/>
    <property type="match status" value="1"/>
</dbReference>
<keyword evidence="9" id="KW-0407">Ion channel</keyword>
<evidence type="ECO:0000256" key="6">
    <source>
        <dbReference type="ARBA" id="ARBA00023043"/>
    </source>
</evidence>
<evidence type="ECO:0000313" key="13">
    <source>
        <dbReference type="Proteomes" id="UP000252519"/>
    </source>
</evidence>
<keyword evidence="5 10" id="KW-1133">Transmembrane helix</keyword>
<dbReference type="PANTHER" id="PTHR47143:SF3">
    <property type="entry name" value="PWWP DOMAIN-CONTAINING PROTEIN"/>
    <property type="match status" value="1"/>
</dbReference>
<evidence type="ECO:0000313" key="12">
    <source>
        <dbReference type="EMBL" id="RCN29669.1"/>
    </source>
</evidence>
<dbReference type="Proteomes" id="UP000252519">
    <property type="component" value="Unassembled WGS sequence"/>
</dbReference>
<reference evidence="12 13" key="1">
    <citation type="submission" date="2014-10" db="EMBL/GenBank/DDBJ databases">
        <title>Draft genome of the hookworm Ancylostoma caninum.</title>
        <authorList>
            <person name="Mitreva M."/>
        </authorList>
    </citation>
    <scope>NUCLEOTIDE SEQUENCE [LARGE SCALE GENOMIC DNA]</scope>
    <source>
        <strain evidence="12 13">Baltimore</strain>
    </source>
</reference>
<evidence type="ECO:0000256" key="9">
    <source>
        <dbReference type="ARBA" id="ARBA00023303"/>
    </source>
</evidence>
<evidence type="ECO:0000256" key="3">
    <source>
        <dbReference type="ARBA" id="ARBA00022692"/>
    </source>
</evidence>
<feature type="domain" description="Ion transport" evidence="11">
    <location>
        <begin position="12"/>
        <end position="208"/>
    </location>
</feature>
<keyword evidence="13" id="KW-1185">Reference proteome</keyword>
<proteinExistence type="predicted"/>
<name>A0A368FF74_ANCCA</name>
<feature type="non-terminal residue" evidence="12">
    <location>
        <position position="1"/>
    </location>
</feature>
<accession>A0A368FF74</accession>
<evidence type="ECO:0000256" key="8">
    <source>
        <dbReference type="ARBA" id="ARBA00023136"/>
    </source>
</evidence>
<keyword evidence="8 10" id="KW-0472">Membrane</keyword>
<feature type="transmembrane region" description="Helical" evidence="10">
    <location>
        <begin position="65"/>
        <end position="85"/>
    </location>
</feature>
<evidence type="ECO:0000256" key="5">
    <source>
        <dbReference type="ARBA" id="ARBA00022989"/>
    </source>
</evidence>
<dbReference type="InterPro" id="IPR005821">
    <property type="entry name" value="Ion_trans_dom"/>
</dbReference>
<keyword evidence="3 10" id="KW-0812">Transmembrane</keyword>
<evidence type="ECO:0000256" key="2">
    <source>
        <dbReference type="ARBA" id="ARBA00022448"/>
    </source>
</evidence>
<dbReference type="STRING" id="29170.A0A368FF74"/>
<feature type="transmembrane region" description="Helical" evidence="10">
    <location>
        <begin position="173"/>
        <end position="198"/>
    </location>
</feature>
<dbReference type="Pfam" id="PF00520">
    <property type="entry name" value="Ion_trans"/>
    <property type="match status" value="1"/>
</dbReference>
<dbReference type="EMBL" id="JOJR01001830">
    <property type="protein sequence ID" value="RCN29669.1"/>
    <property type="molecule type" value="Genomic_DNA"/>
</dbReference>
<protein>
    <submittedName>
        <fullName evidence="12">Transporter, cation channel family protein</fullName>
    </submittedName>
</protein>
<evidence type="ECO:0000256" key="7">
    <source>
        <dbReference type="ARBA" id="ARBA00023065"/>
    </source>
</evidence>
<keyword evidence="6" id="KW-0040">ANK repeat</keyword>
<keyword evidence="4" id="KW-0677">Repeat</keyword>
<dbReference type="OrthoDB" id="1661883at2759"/>
<keyword evidence="7" id="KW-0406">Ion transport</keyword>
<dbReference type="GO" id="GO:1902495">
    <property type="term" value="C:transmembrane transporter complex"/>
    <property type="evidence" value="ECO:0007669"/>
    <property type="project" value="TreeGrafter"/>
</dbReference>
<feature type="transmembrane region" description="Helical" evidence="10">
    <location>
        <begin position="36"/>
        <end position="53"/>
    </location>
</feature>